<sequence>MSQTTAEKVYFIYDEIDNPVVGSCPVCGGEAFLAEAAQAAQVVESQSDEPLDIPEGLAWCPTCEKAVEAVPENEED</sequence>
<evidence type="ECO:0000313" key="1">
    <source>
        <dbReference type="EMBL" id="MBG8554977.1"/>
    </source>
</evidence>
<dbReference type="EMBL" id="JADWYK010000010">
    <property type="protein sequence ID" value="MBG8554977.1"/>
    <property type="molecule type" value="Genomic_DNA"/>
</dbReference>
<keyword evidence="2" id="KW-1185">Reference proteome</keyword>
<name>A0ABS0L4C8_9BACT</name>
<organism evidence="1 2">
    <name type="scientific">Hymenobacter guriensis</name>
    <dbReference type="NCBI Taxonomy" id="2793065"/>
    <lineage>
        <taxon>Bacteria</taxon>
        <taxon>Pseudomonadati</taxon>
        <taxon>Bacteroidota</taxon>
        <taxon>Cytophagia</taxon>
        <taxon>Cytophagales</taxon>
        <taxon>Hymenobacteraceae</taxon>
        <taxon>Hymenobacter</taxon>
    </lineage>
</organism>
<dbReference type="RefSeq" id="WP_196955999.1">
    <property type="nucleotide sequence ID" value="NZ_JADWYK010000010.1"/>
</dbReference>
<comment type="caution">
    <text evidence="1">The sequence shown here is derived from an EMBL/GenBank/DDBJ whole genome shotgun (WGS) entry which is preliminary data.</text>
</comment>
<evidence type="ECO:0000313" key="2">
    <source>
        <dbReference type="Proteomes" id="UP000601099"/>
    </source>
</evidence>
<gene>
    <name evidence="1" type="ORF">I5L79_15585</name>
</gene>
<dbReference type="Proteomes" id="UP000601099">
    <property type="component" value="Unassembled WGS sequence"/>
</dbReference>
<accession>A0ABS0L4C8</accession>
<protein>
    <submittedName>
        <fullName evidence="1">Uncharacterized protein</fullName>
    </submittedName>
</protein>
<proteinExistence type="predicted"/>
<reference evidence="1 2" key="1">
    <citation type="submission" date="2020-11" db="EMBL/GenBank/DDBJ databases">
        <title>Hymenobacter sp.</title>
        <authorList>
            <person name="Kim M.K."/>
        </authorList>
    </citation>
    <scope>NUCLEOTIDE SEQUENCE [LARGE SCALE GENOMIC DNA]</scope>
    <source>
        <strain evidence="1 2">BT594</strain>
    </source>
</reference>